<comment type="caution">
    <text evidence="1">The sequence shown here is derived from an EMBL/GenBank/DDBJ whole genome shotgun (WGS) entry which is preliminary data.</text>
</comment>
<dbReference type="EMBL" id="VUMD01000022">
    <property type="protein sequence ID" value="MSS38341.1"/>
    <property type="molecule type" value="Genomic_DNA"/>
</dbReference>
<organism evidence="1 2">
    <name type="scientific">Clostridium porci</name>
    <dbReference type="NCBI Taxonomy" id="2605778"/>
    <lineage>
        <taxon>Bacteria</taxon>
        <taxon>Bacillati</taxon>
        <taxon>Bacillota</taxon>
        <taxon>Clostridia</taxon>
        <taxon>Eubacteriales</taxon>
        <taxon>Clostridiaceae</taxon>
        <taxon>Clostridium</taxon>
    </lineage>
</organism>
<gene>
    <name evidence="1" type="ORF">FYJ39_17830</name>
</gene>
<accession>A0A7X2NNV6</accession>
<dbReference type="AlphaFoldDB" id="A0A7X2NNV6"/>
<keyword evidence="2" id="KW-1185">Reference proteome</keyword>
<proteinExistence type="predicted"/>
<sequence>MLCKKTERQLEEVYQSRKPYLNQKDCCEELHAMCVNCEKFCGVKEHDYSECRDLPCLKNWLGLEYLDWVNGY</sequence>
<evidence type="ECO:0000313" key="2">
    <source>
        <dbReference type="Proteomes" id="UP000429958"/>
    </source>
</evidence>
<evidence type="ECO:0000313" key="1">
    <source>
        <dbReference type="EMBL" id="MSS38341.1"/>
    </source>
</evidence>
<name>A0A7X2NNV6_9CLOT</name>
<dbReference type="Proteomes" id="UP000429958">
    <property type="component" value="Unassembled WGS sequence"/>
</dbReference>
<reference evidence="1 2" key="1">
    <citation type="submission" date="2019-08" db="EMBL/GenBank/DDBJ databases">
        <title>In-depth cultivation of the pig gut microbiome towards novel bacterial diversity and tailored functional studies.</title>
        <authorList>
            <person name="Wylensek D."/>
            <person name="Hitch T.C.A."/>
            <person name="Clavel T."/>
        </authorList>
    </citation>
    <scope>NUCLEOTIDE SEQUENCE [LARGE SCALE GENOMIC DNA]</scope>
    <source>
        <strain evidence="1 2">WCA-389-WT-23D1</strain>
    </source>
</reference>
<protein>
    <submittedName>
        <fullName evidence="1">Uncharacterized protein</fullName>
    </submittedName>
</protein>
<dbReference type="RefSeq" id="WP_154473769.1">
    <property type="nucleotide sequence ID" value="NZ_VUMD01000022.1"/>
</dbReference>